<feature type="region of interest" description="Disordered" evidence="1">
    <location>
        <begin position="41"/>
        <end position="110"/>
    </location>
</feature>
<evidence type="ECO:0000313" key="2">
    <source>
        <dbReference type="EMBL" id="CAG5083340.1"/>
    </source>
</evidence>
<protein>
    <submittedName>
        <fullName evidence="2">Oidioi.mRNA.OKI2018_I69.PAR.g10353.t1.cds</fullName>
    </submittedName>
</protein>
<organism evidence="2 3">
    <name type="scientific">Oikopleura dioica</name>
    <name type="common">Tunicate</name>
    <dbReference type="NCBI Taxonomy" id="34765"/>
    <lineage>
        <taxon>Eukaryota</taxon>
        <taxon>Metazoa</taxon>
        <taxon>Chordata</taxon>
        <taxon>Tunicata</taxon>
        <taxon>Appendicularia</taxon>
        <taxon>Copelata</taxon>
        <taxon>Oikopleuridae</taxon>
        <taxon>Oikopleura</taxon>
    </lineage>
</organism>
<sequence length="115" mass="12679">MDGKSSLETLCKATIIARENMEDSSEDERYMIADLDAMDCMMDRGMDDENGAVEDDEDDDGSDTEADDADLVDCFFDDKEGDQVQHSDDDGGDGSHDSDDNSDYYGGYDPAVIYL</sequence>
<feature type="compositionally biased region" description="Acidic residues" evidence="1">
    <location>
        <begin position="48"/>
        <end position="71"/>
    </location>
</feature>
<keyword evidence="3" id="KW-1185">Reference proteome</keyword>
<reference evidence="2 3" key="1">
    <citation type="submission" date="2021-04" db="EMBL/GenBank/DDBJ databases">
        <authorList>
            <person name="Bliznina A."/>
        </authorList>
    </citation>
    <scope>NUCLEOTIDE SEQUENCE [LARGE SCALE GENOMIC DNA]</scope>
</reference>
<evidence type="ECO:0000256" key="1">
    <source>
        <dbReference type="SAM" id="MobiDB-lite"/>
    </source>
</evidence>
<feature type="compositionally biased region" description="Basic and acidic residues" evidence="1">
    <location>
        <begin position="76"/>
        <end position="99"/>
    </location>
</feature>
<gene>
    <name evidence="2" type="ORF">OKIOD_LOCUS1911</name>
</gene>
<dbReference type="EMBL" id="OU015568">
    <property type="protein sequence ID" value="CAG5083340.1"/>
    <property type="molecule type" value="Genomic_DNA"/>
</dbReference>
<dbReference type="Proteomes" id="UP001158576">
    <property type="component" value="Chromosome PAR"/>
</dbReference>
<evidence type="ECO:0000313" key="3">
    <source>
        <dbReference type="Proteomes" id="UP001158576"/>
    </source>
</evidence>
<name>A0ABN7RXW0_OIKDI</name>
<proteinExistence type="predicted"/>
<accession>A0ABN7RXW0</accession>